<gene>
    <name evidence="1" type="ORF">DSO57_1031188</name>
</gene>
<dbReference type="Proteomes" id="UP001165960">
    <property type="component" value="Unassembled WGS sequence"/>
</dbReference>
<evidence type="ECO:0000313" key="1">
    <source>
        <dbReference type="EMBL" id="KAJ9068189.1"/>
    </source>
</evidence>
<comment type="caution">
    <text evidence="1">The sequence shown here is derived from an EMBL/GenBank/DDBJ whole genome shotgun (WGS) entry which is preliminary data.</text>
</comment>
<sequence length="383" mass="44014">MKLGGLVAAVVIHLSPREALHPSEVKNEFISAVAKNFNTLDQFNDTDMYYNIFSKGMSDYHGAKPKLEKDFFLSYQSYAAMQETLHSWSMKYPHLATFIPSIGKTHEGRDIFAFKIATRGNSKRKKAIWFNGGLHAREWIAPSATFYVIYKLLKRAKLPRIKKLLDKFDFHFTPLANPDGYEFSRMPEHRLWRKNRRNNGDGTFGVDLNRNWDEHWNSIKPSPNPNHPTYPGPHAHSEPEVRALANYSHSIPRCYGGIDFHAYGQLILRNWAWTLQPSPNENVLLELSHEMQMAFLKTGKYYSVRKMADIYYASGTLNDWMAGQRRLIAITLELCPTNTGRQLFEYPEHMILDCVKGAYAASLTFANFLVKNPDLPYNSSPAN</sequence>
<evidence type="ECO:0000313" key="2">
    <source>
        <dbReference type="Proteomes" id="UP001165960"/>
    </source>
</evidence>
<protein>
    <submittedName>
        <fullName evidence="1">Uncharacterized protein</fullName>
    </submittedName>
</protein>
<accession>A0ACC2T0X9</accession>
<organism evidence="1 2">
    <name type="scientific">Entomophthora muscae</name>
    <dbReference type="NCBI Taxonomy" id="34485"/>
    <lineage>
        <taxon>Eukaryota</taxon>
        <taxon>Fungi</taxon>
        <taxon>Fungi incertae sedis</taxon>
        <taxon>Zoopagomycota</taxon>
        <taxon>Entomophthoromycotina</taxon>
        <taxon>Entomophthoromycetes</taxon>
        <taxon>Entomophthorales</taxon>
        <taxon>Entomophthoraceae</taxon>
        <taxon>Entomophthora</taxon>
    </lineage>
</organism>
<name>A0ACC2T0X9_9FUNG</name>
<proteinExistence type="predicted"/>
<dbReference type="EMBL" id="QTSX02003772">
    <property type="protein sequence ID" value="KAJ9068189.1"/>
    <property type="molecule type" value="Genomic_DNA"/>
</dbReference>
<keyword evidence="2" id="KW-1185">Reference proteome</keyword>
<reference evidence="1" key="1">
    <citation type="submission" date="2022-04" db="EMBL/GenBank/DDBJ databases">
        <title>Genome of the entomopathogenic fungus Entomophthora muscae.</title>
        <authorList>
            <person name="Elya C."/>
            <person name="Lovett B.R."/>
            <person name="Lee E."/>
            <person name="Macias A.M."/>
            <person name="Hajek A.E."/>
            <person name="De Bivort B.L."/>
            <person name="Kasson M.T."/>
            <person name="De Fine Licht H.H."/>
            <person name="Stajich J.E."/>
        </authorList>
    </citation>
    <scope>NUCLEOTIDE SEQUENCE</scope>
    <source>
        <strain evidence="1">Berkeley</strain>
    </source>
</reference>